<gene>
    <name evidence="1" type="ORF">HPB50_000243</name>
</gene>
<proteinExistence type="predicted"/>
<protein>
    <submittedName>
        <fullName evidence="1">Uncharacterized protein</fullName>
    </submittedName>
</protein>
<keyword evidence="2" id="KW-1185">Reference proteome</keyword>
<comment type="caution">
    <text evidence="1">The sequence shown here is derived from an EMBL/GenBank/DDBJ whole genome shotgun (WGS) entry which is preliminary data.</text>
</comment>
<name>A0ACB7S9W4_HYAAI</name>
<sequence>MDELMDSVAGPASYGSRLNDEATLFFLSLVEQFPALWDPSRDDYANNILRSTLWQHISEEMQKQYPNDGPYTPDALRTFFNNKRRTYRNERKKVNKTKSGQPADDVYAGKWKFFTALSFLETTQRPPVRRTVTESFGETDADGDNSTAHATEPSPDAVNNGAPAAVQRSAPRPGSRTEKEKRADLLLKRTKAMEKIANAMEEPDDASAHFAKGIAALMRTLSVPDMIKCQKDLLSVIERYVAK</sequence>
<evidence type="ECO:0000313" key="1">
    <source>
        <dbReference type="EMBL" id="KAH6931756.1"/>
    </source>
</evidence>
<organism evidence="1 2">
    <name type="scientific">Hyalomma asiaticum</name>
    <name type="common">Tick</name>
    <dbReference type="NCBI Taxonomy" id="266040"/>
    <lineage>
        <taxon>Eukaryota</taxon>
        <taxon>Metazoa</taxon>
        <taxon>Ecdysozoa</taxon>
        <taxon>Arthropoda</taxon>
        <taxon>Chelicerata</taxon>
        <taxon>Arachnida</taxon>
        <taxon>Acari</taxon>
        <taxon>Parasitiformes</taxon>
        <taxon>Ixodida</taxon>
        <taxon>Ixodoidea</taxon>
        <taxon>Ixodidae</taxon>
        <taxon>Hyalomminae</taxon>
        <taxon>Hyalomma</taxon>
    </lineage>
</organism>
<reference evidence="1" key="1">
    <citation type="submission" date="2020-05" db="EMBL/GenBank/DDBJ databases">
        <title>Large-scale comparative analyses of tick genomes elucidate their genetic diversity and vector capacities.</title>
        <authorList>
            <person name="Jia N."/>
            <person name="Wang J."/>
            <person name="Shi W."/>
            <person name="Du L."/>
            <person name="Sun Y."/>
            <person name="Zhan W."/>
            <person name="Jiang J."/>
            <person name="Wang Q."/>
            <person name="Zhang B."/>
            <person name="Ji P."/>
            <person name="Sakyi L.B."/>
            <person name="Cui X."/>
            <person name="Yuan T."/>
            <person name="Jiang B."/>
            <person name="Yang W."/>
            <person name="Lam T.T.-Y."/>
            <person name="Chang Q."/>
            <person name="Ding S."/>
            <person name="Wang X."/>
            <person name="Zhu J."/>
            <person name="Ruan X."/>
            <person name="Zhao L."/>
            <person name="Wei J."/>
            <person name="Que T."/>
            <person name="Du C."/>
            <person name="Cheng J."/>
            <person name="Dai P."/>
            <person name="Han X."/>
            <person name="Huang E."/>
            <person name="Gao Y."/>
            <person name="Liu J."/>
            <person name="Shao H."/>
            <person name="Ye R."/>
            <person name="Li L."/>
            <person name="Wei W."/>
            <person name="Wang X."/>
            <person name="Wang C."/>
            <person name="Yang T."/>
            <person name="Huo Q."/>
            <person name="Li W."/>
            <person name="Guo W."/>
            <person name="Chen H."/>
            <person name="Zhou L."/>
            <person name="Ni X."/>
            <person name="Tian J."/>
            <person name="Zhou Y."/>
            <person name="Sheng Y."/>
            <person name="Liu T."/>
            <person name="Pan Y."/>
            <person name="Xia L."/>
            <person name="Li J."/>
            <person name="Zhao F."/>
            <person name="Cao W."/>
        </authorList>
    </citation>
    <scope>NUCLEOTIDE SEQUENCE</scope>
    <source>
        <strain evidence="1">Hyas-2018</strain>
    </source>
</reference>
<evidence type="ECO:0000313" key="2">
    <source>
        <dbReference type="Proteomes" id="UP000821845"/>
    </source>
</evidence>
<dbReference type="Proteomes" id="UP000821845">
    <property type="component" value="Chromosome 4"/>
</dbReference>
<accession>A0ACB7S9W4</accession>
<dbReference type="EMBL" id="CM023484">
    <property type="protein sequence ID" value="KAH6931756.1"/>
    <property type="molecule type" value="Genomic_DNA"/>
</dbReference>